<protein>
    <submittedName>
        <fullName evidence="2">Uncharacterized protein</fullName>
    </submittedName>
</protein>
<dbReference type="AlphaFoldDB" id="A0A6L2LAV4"/>
<accession>A0A6L2LAV4</accession>
<name>A0A6L2LAV4_TANCI</name>
<feature type="signal peptide" evidence="1">
    <location>
        <begin position="1"/>
        <end position="17"/>
    </location>
</feature>
<feature type="chain" id="PRO_5026893685" evidence="1">
    <location>
        <begin position="18"/>
        <end position="103"/>
    </location>
</feature>
<proteinExistence type="predicted"/>
<evidence type="ECO:0000256" key="1">
    <source>
        <dbReference type="SAM" id="SignalP"/>
    </source>
</evidence>
<comment type="caution">
    <text evidence="2">The sequence shown here is derived from an EMBL/GenBank/DDBJ whole genome shotgun (WGS) entry which is preliminary data.</text>
</comment>
<sequence length="103" mass="11564">MRLAYSIPLFFIFATLAVCIVSQFTNCSTKDTLISLQGRRSLKTLEDLKPDINKVDGNARSIKKVDLTAKAYDANNNEDGEMVYHIDYQGVKTHPSPTPKHHP</sequence>
<organism evidence="2">
    <name type="scientific">Tanacetum cinerariifolium</name>
    <name type="common">Dalmatian daisy</name>
    <name type="synonym">Chrysanthemum cinerariifolium</name>
    <dbReference type="NCBI Taxonomy" id="118510"/>
    <lineage>
        <taxon>Eukaryota</taxon>
        <taxon>Viridiplantae</taxon>
        <taxon>Streptophyta</taxon>
        <taxon>Embryophyta</taxon>
        <taxon>Tracheophyta</taxon>
        <taxon>Spermatophyta</taxon>
        <taxon>Magnoliopsida</taxon>
        <taxon>eudicotyledons</taxon>
        <taxon>Gunneridae</taxon>
        <taxon>Pentapetalae</taxon>
        <taxon>asterids</taxon>
        <taxon>campanulids</taxon>
        <taxon>Asterales</taxon>
        <taxon>Asteraceae</taxon>
        <taxon>Asteroideae</taxon>
        <taxon>Anthemideae</taxon>
        <taxon>Anthemidinae</taxon>
        <taxon>Tanacetum</taxon>
    </lineage>
</organism>
<gene>
    <name evidence="2" type="ORF">Tci_030876</name>
</gene>
<keyword evidence="1" id="KW-0732">Signal</keyword>
<dbReference type="EMBL" id="BKCJ010004079">
    <property type="protein sequence ID" value="GEU58898.1"/>
    <property type="molecule type" value="Genomic_DNA"/>
</dbReference>
<reference evidence="2" key="1">
    <citation type="journal article" date="2019" name="Sci. Rep.">
        <title>Draft genome of Tanacetum cinerariifolium, the natural source of mosquito coil.</title>
        <authorList>
            <person name="Yamashiro T."/>
            <person name="Shiraishi A."/>
            <person name="Satake H."/>
            <person name="Nakayama K."/>
        </authorList>
    </citation>
    <scope>NUCLEOTIDE SEQUENCE</scope>
</reference>
<evidence type="ECO:0000313" key="2">
    <source>
        <dbReference type="EMBL" id="GEU58898.1"/>
    </source>
</evidence>